<organism evidence="1 2">
    <name type="scientific">Pseudomonas vanderleydeniana</name>
    <dbReference type="NCBI Taxonomy" id="2745495"/>
    <lineage>
        <taxon>Bacteria</taxon>
        <taxon>Pseudomonadati</taxon>
        <taxon>Pseudomonadota</taxon>
        <taxon>Gammaproteobacteria</taxon>
        <taxon>Pseudomonadales</taxon>
        <taxon>Pseudomonadaceae</taxon>
        <taxon>Pseudomonas</taxon>
    </lineage>
</organism>
<name>A0A9E6PID5_9PSED</name>
<evidence type="ECO:0008006" key="3">
    <source>
        <dbReference type="Google" id="ProtNLM"/>
    </source>
</evidence>
<keyword evidence="2" id="KW-1185">Reference proteome</keyword>
<dbReference type="Proteomes" id="UP000634530">
    <property type="component" value="Chromosome"/>
</dbReference>
<dbReference type="RefSeq" id="WP_186675246.1">
    <property type="nucleotide sequence ID" value="NZ_CP077093.1"/>
</dbReference>
<dbReference type="KEGG" id="pvw:HU752_022360"/>
<proteinExistence type="predicted"/>
<evidence type="ECO:0000313" key="2">
    <source>
        <dbReference type="Proteomes" id="UP000634530"/>
    </source>
</evidence>
<reference evidence="1 2" key="2">
    <citation type="journal article" date="2021" name="Microorganisms">
        <title>The Ever-Expanding Pseudomonas Genus: Description of 43 New Species and Partition of the Pseudomonas putida Group.</title>
        <authorList>
            <person name="Girard L."/>
            <person name="Lood C."/>
            <person name="Hofte M."/>
            <person name="Vandamme P."/>
            <person name="Rokni-Zadeh H."/>
            <person name="van Noort V."/>
            <person name="Lavigne R."/>
            <person name="De Mot R."/>
        </authorList>
    </citation>
    <scope>NUCLEOTIDE SEQUENCE [LARGE SCALE GENOMIC DNA]</scope>
    <source>
        <strain evidence="1 2">RW8P3</strain>
    </source>
</reference>
<dbReference type="AlphaFoldDB" id="A0A9E6PID5"/>
<accession>A0A9E6PID5</accession>
<dbReference type="Gene3D" id="2.80.10.50">
    <property type="match status" value="3"/>
</dbReference>
<sequence>MMLQALRGRRVNPAGEPDPGFAGLGKARVAFPGSLSSQANDVLFCPDGKILVVARVEMSGGVHFGLARLNADGSMDASFGDRGSLVSRFDADGESTGLSLRRLCDGRILVFGLHYPDDRRTLPAVARFFADGRPDRRFGSRGVQLLRLPGDLSEGPRDSWLPPGLAGFESCFGAVQPDGRILLTLNHGYSATDHVGLLVRLLPDGGLDHSFNGLGFVMVRRLLMNTWLSCILLQPDGKILVGGSIDFPPVGLVVRYLPDGRLDPAFGHEGYLSVRFAEASSTVTRLVRGAQGQLFCVGNRFEPLGSALQGFTASGSIDRRFNRGAAVLLDIDAPACRWTAVAVQRDGAILAAGSTVAGFASDLLLARYLPNGQLDPDFASGNGYVRTRLGKSHDSVTALAVQGDGRILLAGHSLMGGSQAVVLRYLG</sequence>
<dbReference type="SUPFAM" id="SSF63829">
    <property type="entry name" value="Calcium-dependent phosphotriesterase"/>
    <property type="match status" value="1"/>
</dbReference>
<gene>
    <name evidence="1" type="ORF">HU752_022360</name>
</gene>
<reference evidence="1 2" key="1">
    <citation type="journal article" date="2020" name="Microorganisms">
        <title>Reliable Identification of Environmental Pseudomonas Isolates Using the rpoD Gene.</title>
        <authorList>
            <consortium name="The Broad Institute Genome Sequencing Platform"/>
            <person name="Girard L."/>
            <person name="Lood C."/>
            <person name="Rokni-Zadeh H."/>
            <person name="van Noort V."/>
            <person name="Lavigne R."/>
            <person name="De Mot R."/>
        </authorList>
    </citation>
    <scope>NUCLEOTIDE SEQUENCE [LARGE SCALE GENOMIC DNA]</scope>
    <source>
        <strain evidence="1 2">RW8P3</strain>
    </source>
</reference>
<protein>
    <recommendedName>
        <fullName evidence="3">Delta-60 repeat domain-containing protein</fullName>
    </recommendedName>
</protein>
<evidence type="ECO:0000313" key="1">
    <source>
        <dbReference type="EMBL" id="QXI26656.1"/>
    </source>
</evidence>
<dbReference type="NCBIfam" id="TIGR02608">
    <property type="entry name" value="delta_60_rpt"/>
    <property type="match status" value="6"/>
</dbReference>
<dbReference type="EMBL" id="CP077093">
    <property type="protein sequence ID" value="QXI26656.1"/>
    <property type="molecule type" value="Genomic_DNA"/>
</dbReference>
<dbReference type="Pfam" id="PF17164">
    <property type="entry name" value="DUF5122"/>
    <property type="match status" value="3"/>
</dbReference>
<dbReference type="InterPro" id="IPR013431">
    <property type="entry name" value="Delta_60_rpt"/>
</dbReference>